<evidence type="ECO:0000313" key="12">
    <source>
        <dbReference type="EMBL" id="SHI42193.1"/>
    </source>
</evidence>
<comment type="similarity">
    <text evidence="2 10">Belongs to the TRAFAC class TrmE-Era-EngA-EngB-Septin-like GTPase superfamily. EngB GTPase family.</text>
</comment>
<comment type="cofactor">
    <cofactor evidence="1">
        <name>Mg(2+)</name>
        <dbReference type="ChEBI" id="CHEBI:18420"/>
    </cofactor>
</comment>
<keyword evidence="5 10" id="KW-0547">Nucleotide-binding</keyword>
<sequence>MIIKDCRFLISAVSSSQYPEGNLPEIAFAGRSNVGKSSLINSLLNRKKLVKVSSNPGKTRTINFFMINEELVLVDLPGYGYAAVSKAEKLKWASMIEEYLIKRENLKSVVLLVDIRHKPTSDDKMMYDFIKHYRGRAVIVATKRDKISNNAVFKNIKIIKETLGTDERDIIIPYSSETHSGKEELWEEIVRSIQQS</sequence>
<dbReference type="GO" id="GO:0005829">
    <property type="term" value="C:cytosol"/>
    <property type="evidence" value="ECO:0007669"/>
    <property type="project" value="TreeGrafter"/>
</dbReference>
<evidence type="ECO:0000256" key="2">
    <source>
        <dbReference type="ARBA" id="ARBA00009638"/>
    </source>
</evidence>
<evidence type="ECO:0000256" key="5">
    <source>
        <dbReference type="ARBA" id="ARBA00022741"/>
    </source>
</evidence>
<dbReference type="Proteomes" id="UP000184442">
    <property type="component" value="Unassembled WGS sequence"/>
</dbReference>
<dbReference type="GO" id="GO:0000917">
    <property type="term" value="P:division septum assembly"/>
    <property type="evidence" value="ECO:0007669"/>
    <property type="project" value="UniProtKB-KW"/>
</dbReference>
<comment type="function">
    <text evidence="10">Necessary for normal cell division and for the maintenance of normal septation.</text>
</comment>
<keyword evidence="6" id="KW-0460">Magnesium</keyword>
<keyword evidence="9 10" id="KW-0131">Cell cycle</keyword>
<dbReference type="InterPro" id="IPR006073">
    <property type="entry name" value="GTP-bd"/>
</dbReference>
<dbReference type="HAMAP" id="MF_00321">
    <property type="entry name" value="GTPase_EngB"/>
    <property type="match status" value="1"/>
</dbReference>
<dbReference type="InterPro" id="IPR027417">
    <property type="entry name" value="P-loop_NTPase"/>
</dbReference>
<dbReference type="Gene3D" id="3.40.50.300">
    <property type="entry name" value="P-loop containing nucleotide triphosphate hydrolases"/>
    <property type="match status" value="1"/>
</dbReference>
<keyword evidence="13" id="KW-1185">Reference proteome</keyword>
<evidence type="ECO:0000313" key="13">
    <source>
        <dbReference type="Proteomes" id="UP000184442"/>
    </source>
</evidence>
<dbReference type="PANTHER" id="PTHR11649:SF13">
    <property type="entry name" value="ENGB-TYPE G DOMAIN-CONTAINING PROTEIN"/>
    <property type="match status" value="1"/>
</dbReference>
<evidence type="ECO:0000256" key="10">
    <source>
        <dbReference type="HAMAP-Rule" id="MF_00321"/>
    </source>
</evidence>
<dbReference type="FunFam" id="3.40.50.300:FF:000098">
    <property type="entry name" value="Probable GTP-binding protein EngB"/>
    <property type="match status" value="1"/>
</dbReference>
<dbReference type="RefSeq" id="WP_242944134.1">
    <property type="nucleotide sequence ID" value="NZ_FQZS01000003.1"/>
</dbReference>
<keyword evidence="7 10" id="KW-0342">GTP-binding</keyword>
<keyword evidence="3 10" id="KW-0132">Cell division</keyword>
<name>A0A1M6B147_9FIRM</name>
<dbReference type="GO" id="GO:0046872">
    <property type="term" value="F:metal ion binding"/>
    <property type="evidence" value="ECO:0007669"/>
    <property type="project" value="UniProtKB-KW"/>
</dbReference>
<accession>A0A1M6B147</accession>
<dbReference type="Pfam" id="PF01926">
    <property type="entry name" value="MMR_HSR1"/>
    <property type="match status" value="1"/>
</dbReference>
<dbReference type="InterPro" id="IPR030393">
    <property type="entry name" value="G_ENGB_dom"/>
</dbReference>
<reference evidence="12 13" key="1">
    <citation type="submission" date="2016-11" db="EMBL/GenBank/DDBJ databases">
        <authorList>
            <person name="Jaros S."/>
            <person name="Januszkiewicz K."/>
            <person name="Wedrychowicz H."/>
        </authorList>
    </citation>
    <scope>NUCLEOTIDE SEQUENCE [LARGE SCALE GENOMIC DNA]</scope>
    <source>
        <strain evidence="12 13">DSM 19022</strain>
    </source>
</reference>
<keyword evidence="4" id="KW-0479">Metal-binding</keyword>
<gene>
    <name evidence="10" type="primary">engB</name>
    <name evidence="12" type="ORF">SAMN02745176_00209</name>
</gene>
<dbReference type="SUPFAM" id="SSF52540">
    <property type="entry name" value="P-loop containing nucleoside triphosphate hydrolases"/>
    <property type="match status" value="1"/>
</dbReference>
<dbReference type="GO" id="GO:0005525">
    <property type="term" value="F:GTP binding"/>
    <property type="evidence" value="ECO:0007669"/>
    <property type="project" value="UniProtKB-UniRule"/>
</dbReference>
<evidence type="ECO:0000259" key="11">
    <source>
        <dbReference type="PROSITE" id="PS51706"/>
    </source>
</evidence>
<keyword evidence="8 10" id="KW-0717">Septation</keyword>
<evidence type="ECO:0000256" key="7">
    <source>
        <dbReference type="ARBA" id="ARBA00023134"/>
    </source>
</evidence>
<dbReference type="AlphaFoldDB" id="A0A1M6B147"/>
<organism evidence="12 13">
    <name type="scientific">Lutispora thermophila DSM 19022</name>
    <dbReference type="NCBI Taxonomy" id="1122184"/>
    <lineage>
        <taxon>Bacteria</taxon>
        <taxon>Bacillati</taxon>
        <taxon>Bacillota</taxon>
        <taxon>Clostridia</taxon>
        <taxon>Lutisporales</taxon>
        <taxon>Lutisporaceae</taxon>
        <taxon>Lutispora</taxon>
    </lineage>
</organism>
<dbReference type="NCBIfam" id="TIGR03598">
    <property type="entry name" value="GTPase_YsxC"/>
    <property type="match status" value="1"/>
</dbReference>
<evidence type="ECO:0000256" key="1">
    <source>
        <dbReference type="ARBA" id="ARBA00001946"/>
    </source>
</evidence>
<evidence type="ECO:0000256" key="8">
    <source>
        <dbReference type="ARBA" id="ARBA00023210"/>
    </source>
</evidence>
<evidence type="ECO:0000256" key="3">
    <source>
        <dbReference type="ARBA" id="ARBA00022618"/>
    </source>
</evidence>
<evidence type="ECO:0000256" key="4">
    <source>
        <dbReference type="ARBA" id="ARBA00022723"/>
    </source>
</evidence>
<dbReference type="CDD" id="cd01876">
    <property type="entry name" value="YihA_EngB"/>
    <property type="match status" value="1"/>
</dbReference>
<evidence type="ECO:0000256" key="9">
    <source>
        <dbReference type="ARBA" id="ARBA00023306"/>
    </source>
</evidence>
<dbReference type="InterPro" id="IPR019987">
    <property type="entry name" value="GTP-bd_ribosome_bio_YsxC"/>
</dbReference>
<evidence type="ECO:0000256" key="6">
    <source>
        <dbReference type="ARBA" id="ARBA00022842"/>
    </source>
</evidence>
<dbReference type="PROSITE" id="PS51706">
    <property type="entry name" value="G_ENGB"/>
    <property type="match status" value="1"/>
</dbReference>
<feature type="domain" description="EngB-type G" evidence="11">
    <location>
        <begin position="22"/>
        <end position="195"/>
    </location>
</feature>
<dbReference type="STRING" id="1122184.SAMN02745176_00209"/>
<protein>
    <recommendedName>
        <fullName evidence="10">Probable GTP-binding protein EngB</fullName>
    </recommendedName>
</protein>
<dbReference type="PANTHER" id="PTHR11649">
    <property type="entry name" value="MSS1/TRME-RELATED GTP-BINDING PROTEIN"/>
    <property type="match status" value="1"/>
</dbReference>
<proteinExistence type="inferred from homology"/>
<dbReference type="EMBL" id="FQZS01000003">
    <property type="protein sequence ID" value="SHI42193.1"/>
    <property type="molecule type" value="Genomic_DNA"/>
</dbReference>